<proteinExistence type="predicted"/>
<name>Q8H9Y6_9CAUD</name>
<protein>
    <submittedName>
        <fullName evidence="1">Putative 7 kDa protein</fullName>
    </submittedName>
</protein>
<sequence>MVCIKTTASQKHWHPLPLRYSTSYSMKIAVLTGQYTRRKELCPGVHRTTTASLFTPTCRLCHGCGCAPEG</sequence>
<dbReference type="EMBL" id="AY040866">
    <property type="protein sequence ID" value="AAK85130.1"/>
    <property type="molecule type" value="Genomic_DNA"/>
</dbReference>
<reference evidence="1" key="1">
    <citation type="journal article" date="2005" name="Virus Genes">
        <title>Temperature sensitive mutation in the 38 kDa minor structural protein gene of phage MB78 interferes with phage morphogenesis.</title>
        <authorList>
            <person name="Datta P."/>
            <person name="Mallik P."/>
            <person name="Ghosh A.N."/>
            <person name="Chakravorthy M."/>
        </authorList>
    </citation>
    <scope>NUCLEOTIDE SEQUENCE</scope>
</reference>
<evidence type="ECO:0000313" key="1">
    <source>
        <dbReference type="EMBL" id="AAK85130.1"/>
    </source>
</evidence>
<organism evidence="1">
    <name type="scientific">Salmonella phage MB78</name>
    <dbReference type="NCBI Taxonomy" id="52971"/>
    <lineage>
        <taxon>Viruses</taxon>
        <taxon>Duplodnaviria</taxon>
        <taxon>Heunggongvirae</taxon>
        <taxon>Uroviricota</taxon>
        <taxon>Caudoviricetes</taxon>
    </lineage>
</organism>
<accession>Q8H9Y6</accession>